<comment type="caution">
    <text evidence="1">The sequence shown here is derived from an EMBL/GenBank/DDBJ whole genome shotgun (WGS) entry which is preliminary data.</text>
</comment>
<keyword evidence="2" id="KW-1185">Reference proteome</keyword>
<dbReference type="InterPro" id="IPR025075">
    <property type="entry name" value="DUF3916"/>
</dbReference>
<dbReference type="Proteomes" id="UP001201549">
    <property type="component" value="Unassembled WGS sequence"/>
</dbReference>
<reference evidence="2" key="2">
    <citation type="submission" date="2023-07" db="EMBL/GenBank/DDBJ databases">
        <title>Shewanella mangrovi sp. nov., an acetaldehyde- degrading bacterium isolated from mangrove sediment.</title>
        <authorList>
            <person name="Liu Y."/>
        </authorList>
    </citation>
    <scope>NUCLEOTIDE SEQUENCE [LARGE SCALE GENOMIC DNA]</scope>
    <source>
        <strain evidence="2">C32</strain>
    </source>
</reference>
<dbReference type="EMBL" id="JAKOGG010000002">
    <property type="protein sequence ID" value="MCS4555701.1"/>
    <property type="molecule type" value="Genomic_DNA"/>
</dbReference>
<dbReference type="Pfam" id="PF13079">
    <property type="entry name" value="DUF3916"/>
    <property type="match status" value="1"/>
</dbReference>
<organism evidence="1 2">
    <name type="scientific">Shewanella electrica</name>
    <dbReference type="NCBI Taxonomy" id="515560"/>
    <lineage>
        <taxon>Bacteria</taxon>
        <taxon>Pseudomonadati</taxon>
        <taxon>Pseudomonadota</taxon>
        <taxon>Gammaproteobacteria</taxon>
        <taxon>Alteromonadales</taxon>
        <taxon>Shewanellaceae</taxon>
        <taxon>Shewanella</taxon>
    </lineage>
</organism>
<accession>A0ABT2FHD5</accession>
<protein>
    <submittedName>
        <fullName evidence="1">DUF3916 domain-containing protein</fullName>
    </submittedName>
</protein>
<proteinExistence type="predicted"/>
<name>A0ABT2FHD5_9GAMM</name>
<dbReference type="RefSeq" id="WP_238895092.1">
    <property type="nucleotide sequence ID" value="NZ_JAKOGG010000002.1"/>
</dbReference>
<reference evidence="1 2" key="1">
    <citation type="submission" date="2022-02" db="EMBL/GenBank/DDBJ databases">
        <authorList>
            <person name="Zhuang L."/>
        </authorList>
    </citation>
    <scope>NUCLEOTIDE SEQUENCE [LARGE SCALE GENOMIC DNA]</scope>
    <source>
        <strain evidence="1 2">C32</strain>
    </source>
</reference>
<gene>
    <name evidence="1" type="ORF">L9G74_04565</name>
</gene>
<evidence type="ECO:0000313" key="1">
    <source>
        <dbReference type="EMBL" id="MCS4555701.1"/>
    </source>
</evidence>
<evidence type="ECO:0000313" key="2">
    <source>
        <dbReference type="Proteomes" id="UP001201549"/>
    </source>
</evidence>
<sequence length="175" mass="20322">MRRLSIHRPLQKVRNPARHLRSLACWADSFADDYPEREPKYINFKLATLDRLVEGPTAKLEWQRAAVEQLIKAAQHLVAARPADEQGKSWVAMLLGYPSLWSSEVTVFFDREYFNRFIALPHNDASICQQLGITLPANFIECAYLTQWQDEDDDGQLQQYSEQRFVIYEASFLAE</sequence>